<dbReference type="Proteomes" id="UP000076154">
    <property type="component" value="Unassembled WGS sequence"/>
</dbReference>
<feature type="region of interest" description="Disordered" evidence="1">
    <location>
        <begin position="388"/>
        <end position="413"/>
    </location>
</feature>
<keyword evidence="3" id="KW-1185">Reference proteome</keyword>
<name>A0A369J6C4_HYPMA</name>
<dbReference type="EMBL" id="LUEZ02000110">
    <property type="protein sequence ID" value="RDB17619.1"/>
    <property type="molecule type" value="Genomic_DNA"/>
</dbReference>
<reference evidence="2" key="1">
    <citation type="submission" date="2018-04" db="EMBL/GenBank/DDBJ databases">
        <title>Whole genome sequencing of Hypsizygus marmoreus.</title>
        <authorList>
            <person name="Choi I.-G."/>
            <person name="Min B."/>
            <person name="Kim J.-G."/>
            <person name="Kim S."/>
            <person name="Oh Y.-L."/>
            <person name="Kong W.-S."/>
            <person name="Park H."/>
            <person name="Jeong J."/>
            <person name="Song E.-S."/>
        </authorList>
    </citation>
    <scope>NUCLEOTIDE SEQUENCE [LARGE SCALE GENOMIC DNA]</scope>
    <source>
        <strain evidence="2">51987-8</strain>
    </source>
</reference>
<comment type="caution">
    <text evidence="2">The sequence shown here is derived from an EMBL/GenBank/DDBJ whole genome shotgun (WGS) entry which is preliminary data.</text>
</comment>
<dbReference type="AlphaFoldDB" id="A0A369J6C4"/>
<protein>
    <submittedName>
        <fullName evidence="2">Uncharacterized protein</fullName>
    </submittedName>
</protein>
<dbReference type="InParanoid" id="A0A369J6C4"/>
<gene>
    <name evidence="2" type="ORF">Hypma_001066</name>
</gene>
<feature type="compositionally biased region" description="Basic residues" evidence="1">
    <location>
        <begin position="358"/>
        <end position="368"/>
    </location>
</feature>
<evidence type="ECO:0000256" key="1">
    <source>
        <dbReference type="SAM" id="MobiDB-lite"/>
    </source>
</evidence>
<dbReference type="OrthoDB" id="2874131at2759"/>
<evidence type="ECO:0000313" key="3">
    <source>
        <dbReference type="Proteomes" id="UP000076154"/>
    </source>
</evidence>
<accession>A0A369J6C4</accession>
<feature type="region of interest" description="Disordered" evidence="1">
    <location>
        <begin position="341"/>
        <end position="370"/>
    </location>
</feature>
<evidence type="ECO:0000313" key="2">
    <source>
        <dbReference type="EMBL" id="RDB17619.1"/>
    </source>
</evidence>
<organism evidence="2 3">
    <name type="scientific">Hypsizygus marmoreus</name>
    <name type="common">White beech mushroom</name>
    <name type="synonym">Agaricus marmoreus</name>
    <dbReference type="NCBI Taxonomy" id="39966"/>
    <lineage>
        <taxon>Eukaryota</taxon>
        <taxon>Fungi</taxon>
        <taxon>Dikarya</taxon>
        <taxon>Basidiomycota</taxon>
        <taxon>Agaricomycotina</taxon>
        <taxon>Agaricomycetes</taxon>
        <taxon>Agaricomycetidae</taxon>
        <taxon>Agaricales</taxon>
        <taxon>Tricholomatineae</taxon>
        <taxon>Lyophyllaceae</taxon>
        <taxon>Hypsizygus</taxon>
    </lineage>
</organism>
<proteinExistence type="predicted"/>
<sequence>MWESKLCRTSLSTATSNVDIGVTMNTQGQGGKQVDGNSNPIPRNMVLWKDYQMIVIQAEPLISREETLKPFKYDPVLDQQRDNEWLFGLQYIHNLLHTIEFGKTNWAYLVPRHGGGYKIVQRPKRLKQIRCPTWAPLIEEKEITYTTWWPTEVRGGYWRGREVEIILGWDDIFLKCLELIMFAHLLLRGLDLTYKVLAHIVEKDGTVVGLVTEPELGRLVQYRDRGLVYDAISRLQRRGLVYPGIANSNLHILNGKVRLSNLVGSRHYYDPAEVEKLAALVHWECLEDFFADLDPNDFAPRPTWQRRWDQVPQLMPSQPSPEPPLELRIFGFPMSKDPSKLWWTPPSDSGDRCDARHDKKRRGRRRGQPNHPVVIALQLPEATLRAIQDAPRSTSPRASRRHHNFPSQAPMPYRKASSHCSFYPRITTQTDFQQAYREWKNAKNQQMGSMEDATTIFLCRYIPMALVMS</sequence>